<dbReference type="AlphaFoldDB" id="A0A0A9BJB9"/>
<reference evidence="1" key="1">
    <citation type="submission" date="2014-09" db="EMBL/GenBank/DDBJ databases">
        <authorList>
            <person name="Magalhaes I.L.F."/>
            <person name="Oliveira U."/>
            <person name="Santos F.R."/>
            <person name="Vidigal T.H.D.A."/>
            <person name="Brescovit A.D."/>
            <person name="Santos A.J."/>
        </authorList>
    </citation>
    <scope>NUCLEOTIDE SEQUENCE</scope>
    <source>
        <tissue evidence="1">Shoot tissue taken approximately 20 cm above the soil surface</tissue>
    </source>
</reference>
<sequence length="51" mass="6060">MLSSNLWHPNRSRQVPAFLLNCQLRWILLAFKKKMDSFRTGLRVLVILFNS</sequence>
<accession>A0A0A9BJB9</accession>
<reference evidence="1" key="2">
    <citation type="journal article" date="2015" name="Data Brief">
        <title>Shoot transcriptome of the giant reed, Arundo donax.</title>
        <authorList>
            <person name="Barrero R.A."/>
            <person name="Guerrero F.D."/>
            <person name="Moolhuijzen P."/>
            <person name="Goolsby J.A."/>
            <person name="Tidwell J."/>
            <person name="Bellgard S.E."/>
            <person name="Bellgard M.I."/>
        </authorList>
    </citation>
    <scope>NUCLEOTIDE SEQUENCE</scope>
    <source>
        <tissue evidence="1">Shoot tissue taken approximately 20 cm above the soil surface</tissue>
    </source>
</reference>
<evidence type="ECO:0000313" key="1">
    <source>
        <dbReference type="EMBL" id="JAD61315.1"/>
    </source>
</evidence>
<name>A0A0A9BJB9_ARUDO</name>
<protein>
    <submittedName>
        <fullName evidence="1">Uncharacterized protein</fullName>
    </submittedName>
</protein>
<dbReference type="EMBL" id="GBRH01236580">
    <property type="protein sequence ID" value="JAD61315.1"/>
    <property type="molecule type" value="Transcribed_RNA"/>
</dbReference>
<proteinExistence type="predicted"/>
<organism evidence="1">
    <name type="scientific">Arundo donax</name>
    <name type="common">Giant reed</name>
    <name type="synonym">Donax arundinaceus</name>
    <dbReference type="NCBI Taxonomy" id="35708"/>
    <lineage>
        <taxon>Eukaryota</taxon>
        <taxon>Viridiplantae</taxon>
        <taxon>Streptophyta</taxon>
        <taxon>Embryophyta</taxon>
        <taxon>Tracheophyta</taxon>
        <taxon>Spermatophyta</taxon>
        <taxon>Magnoliopsida</taxon>
        <taxon>Liliopsida</taxon>
        <taxon>Poales</taxon>
        <taxon>Poaceae</taxon>
        <taxon>PACMAD clade</taxon>
        <taxon>Arundinoideae</taxon>
        <taxon>Arundineae</taxon>
        <taxon>Arundo</taxon>
    </lineage>
</organism>